<comment type="similarity">
    <text evidence="1">Belongs to the class I-like SAM-binding methyltransferase superfamily. EEF2KMT family.</text>
</comment>
<dbReference type="AlphaFoldDB" id="A0A224YWP7"/>
<evidence type="ECO:0000256" key="1">
    <source>
        <dbReference type="ARBA" id="ARBA00005511"/>
    </source>
</evidence>
<name>A0A224YWP7_9ACAR</name>
<evidence type="ECO:0000259" key="4">
    <source>
        <dbReference type="Pfam" id="PF14904"/>
    </source>
</evidence>
<organism evidence="5">
    <name type="scientific">Rhipicephalus zambeziensis</name>
    <dbReference type="NCBI Taxonomy" id="60191"/>
    <lineage>
        <taxon>Eukaryota</taxon>
        <taxon>Metazoa</taxon>
        <taxon>Ecdysozoa</taxon>
        <taxon>Arthropoda</taxon>
        <taxon>Chelicerata</taxon>
        <taxon>Arachnida</taxon>
        <taxon>Acari</taxon>
        <taxon>Parasitiformes</taxon>
        <taxon>Ixodida</taxon>
        <taxon>Ixodoidea</taxon>
        <taxon>Ixodidae</taxon>
        <taxon>Rhipicephalinae</taxon>
        <taxon>Rhipicephalus</taxon>
        <taxon>Rhipicephalus</taxon>
    </lineage>
</organism>
<dbReference type="Pfam" id="PF14904">
    <property type="entry name" value="FAM86"/>
    <property type="match status" value="1"/>
</dbReference>
<feature type="domain" description="FAM86 N-terminal" evidence="4">
    <location>
        <begin position="5"/>
        <end position="78"/>
    </location>
</feature>
<feature type="region of interest" description="Disordered" evidence="3">
    <location>
        <begin position="79"/>
        <end position="98"/>
    </location>
</feature>
<dbReference type="GO" id="GO:0016740">
    <property type="term" value="F:transferase activity"/>
    <property type="evidence" value="ECO:0007669"/>
    <property type="project" value="UniProtKB-KW"/>
</dbReference>
<accession>A0A224YWP7</accession>
<reference evidence="5" key="1">
    <citation type="journal article" date="2017" name="Parasit. Vectors">
        <title>Sialotranscriptomics of Rhipicephalus zambeziensis reveals intricate expression profiles of secretory proteins and suggests tight temporal transcriptional regulation during blood-feeding.</title>
        <authorList>
            <person name="de Castro M.H."/>
            <person name="de Klerk D."/>
            <person name="Pienaar R."/>
            <person name="Rees D.J.G."/>
            <person name="Mans B.J."/>
        </authorList>
    </citation>
    <scope>NUCLEOTIDE SEQUENCE</scope>
    <source>
        <tissue evidence="5">Salivary glands</tissue>
    </source>
</reference>
<evidence type="ECO:0000256" key="3">
    <source>
        <dbReference type="SAM" id="MobiDB-lite"/>
    </source>
</evidence>
<dbReference type="InterPro" id="IPR029426">
    <property type="entry name" value="FAM86_N"/>
</dbReference>
<keyword evidence="2" id="KW-0808">Transferase</keyword>
<sequence length="98" mass="11587">MTEKTLRSISRLFLACVPVAELRKLLDAVPSELLTQEFQETLIGRTILHPTAAAYPPRPVYIRNFLKCLINKLEEKKCRDRRQPVRPLCRETRRREQR</sequence>
<protein>
    <submittedName>
        <fullName evidence="5">Protein containing Methyltransf 16 domain</fullName>
    </submittedName>
</protein>
<dbReference type="EMBL" id="GFPF01010891">
    <property type="protein sequence ID" value="MAA22037.1"/>
    <property type="molecule type" value="Transcribed_RNA"/>
</dbReference>
<evidence type="ECO:0000313" key="5">
    <source>
        <dbReference type="EMBL" id="MAA22037.1"/>
    </source>
</evidence>
<proteinExistence type="inferred from homology"/>
<evidence type="ECO:0000256" key="2">
    <source>
        <dbReference type="ARBA" id="ARBA00022679"/>
    </source>
</evidence>